<gene>
    <name evidence="1" type="ORF">BpHYR1_030538</name>
</gene>
<reference evidence="1 2" key="1">
    <citation type="journal article" date="2018" name="Sci. Rep.">
        <title>Genomic signatures of local adaptation to the degree of environmental predictability in rotifers.</title>
        <authorList>
            <person name="Franch-Gras L."/>
            <person name="Hahn C."/>
            <person name="Garcia-Roger E.M."/>
            <person name="Carmona M.J."/>
            <person name="Serra M."/>
            <person name="Gomez A."/>
        </authorList>
    </citation>
    <scope>NUCLEOTIDE SEQUENCE [LARGE SCALE GENOMIC DNA]</scope>
    <source>
        <strain evidence="1">HYR1</strain>
    </source>
</reference>
<dbReference type="AlphaFoldDB" id="A0A3M7RZX0"/>
<evidence type="ECO:0000313" key="1">
    <source>
        <dbReference type="EMBL" id="RNA29032.1"/>
    </source>
</evidence>
<name>A0A3M7RZX0_BRAPC</name>
<organism evidence="1 2">
    <name type="scientific">Brachionus plicatilis</name>
    <name type="common">Marine rotifer</name>
    <name type="synonym">Brachionus muelleri</name>
    <dbReference type="NCBI Taxonomy" id="10195"/>
    <lineage>
        <taxon>Eukaryota</taxon>
        <taxon>Metazoa</taxon>
        <taxon>Spiralia</taxon>
        <taxon>Gnathifera</taxon>
        <taxon>Rotifera</taxon>
        <taxon>Eurotatoria</taxon>
        <taxon>Monogononta</taxon>
        <taxon>Pseudotrocha</taxon>
        <taxon>Ploima</taxon>
        <taxon>Brachionidae</taxon>
        <taxon>Brachionus</taxon>
    </lineage>
</organism>
<dbReference type="OrthoDB" id="428346at2759"/>
<dbReference type="Proteomes" id="UP000276133">
    <property type="component" value="Unassembled WGS sequence"/>
</dbReference>
<proteinExistence type="predicted"/>
<evidence type="ECO:0000313" key="2">
    <source>
        <dbReference type="Proteomes" id="UP000276133"/>
    </source>
</evidence>
<protein>
    <submittedName>
        <fullName evidence="1">Uncharacterized protein</fullName>
    </submittedName>
</protein>
<dbReference type="EMBL" id="REGN01002294">
    <property type="protein sequence ID" value="RNA29032.1"/>
    <property type="molecule type" value="Genomic_DNA"/>
</dbReference>
<keyword evidence="2" id="KW-1185">Reference proteome</keyword>
<sequence length="152" mass="18184">MFSDPIAENVFLKSKVEKLGYNQSRFKIVYQFHNWYKEVFQLNAEMQKKYEIFTKKIKPDRDTKLICAQIRMGDPGSQSELSKKVSFEFWNFIQNNFLINDNNSSRYVIYVTSDREKVKKEAKNFFTKNHVFSWTNRVIMLISVLIAKILKM</sequence>
<accession>A0A3M7RZX0</accession>
<comment type="caution">
    <text evidence="1">The sequence shown here is derived from an EMBL/GenBank/DDBJ whole genome shotgun (WGS) entry which is preliminary data.</text>
</comment>